<dbReference type="Gene3D" id="3.90.1150.10">
    <property type="entry name" value="Aspartate Aminotransferase, domain 1"/>
    <property type="match status" value="1"/>
</dbReference>
<keyword evidence="1 4" id="KW-0663">Pyridoxal phosphate</keyword>
<evidence type="ECO:0000256" key="2">
    <source>
        <dbReference type="ARBA" id="ARBA00037999"/>
    </source>
</evidence>
<dbReference type="Proteomes" id="UP000322699">
    <property type="component" value="Unassembled WGS sequence"/>
</dbReference>
<dbReference type="InterPro" id="IPR000653">
    <property type="entry name" value="DegT/StrS_aminotransferase"/>
</dbReference>
<evidence type="ECO:0000256" key="5">
    <source>
        <dbReference type="RuleBase" id="RU004508"/>
    </source>
</evidence>
<reference evidence="6 7" key="1">
    <citation type="submission" date="2019-08" db="EMBL/GenBank/DDBJ databases">
        <title>Deep-cultivation of Planctomycetes and their phenomic and genomic characterization uncovers novel biology.</title>
        <authorList>
            <person name="Wiegand S."/>
            <person name="Jogler M."/>
            <person name="Boedeker C."/>
            <person name="Pinto D."/>
            <person name="Vollmers J."/>
            <person name="Rivas-Marin E."/>
            <person name="Kohn T."/>
            <person name="Peeters S.H."/>
            <person name="Heuer A."/>
            <person name="Rast P."/>
            <person name="Oberbeckmann S."/>
            <person name="Bunk B."/>
            <person name="Jeske O."/>
            <person name="Meyerdierks A."/>
            <person name="Storesund J.E."/>
            <person name="Kallscheuer N."/>
            <person name="Luecker S."/>
            <person name="Lage O.M."/>
            <person name="Pohl T."/>
            <person name="Merkel B.J."/>
            <person name="Hornburger P."/>
            <person name="Mueller R.-W."/>
            <person name="Bruemmer F."/>
            <person name="Labrenz M."/>
            <person name="Spormann A.M."/>
            <person name="Op Den Camp H."/>
            <person name="Overmann J."/>
            <person name="Amann R."/>
            <person name="Jetten M.S.M."/>
            <person name="Mascher T."/>
            <person name="Medema M.H."/>
            <person name="Devos D.P."/>
            <person name="Kaster A.-K."/>
            <person name="Ovreas L."/>
            <person name="Rohde M."/>
            <person name="Galperin M.Y."/>
            <person name="Jogler C."/>
        </authorList>
    </citation>
    <scope>NUCLEOTIDE SEQUENCE [LARGE SCALE GENOMIC DNA]</scope>
    <source>
        <strain evidence="6 7">LF1</strain>
    </source>
</reference>
<evidence type="ECO:0000256" key="4">
    <source>
        <dbReference type="PIRSR" id="PIRSR000390-2"/>
    </source>
</evidence>
<dbReference type="PIRSF" id="PIRSF000390">
    <property type="entry name" value="PLP_StrS"/>
    <property type="match status" value="1"/>
</dbReference>
<dbReference type="SUPFAM" id="SSF53383">
    <property type="entry name" value="PLP-dependent transferases"/>
    <property type="match status" value="1"/>
</dbReference>
<name>A0A5B1CJH2_9BACT</name>
<comment type="similarity">
    <text evidence="2 5">Belongs to the DegT/DnrJ/EryC1 family.</text>
</comment>
<keyword evidence="6" id="KW-0032">Aminotransferase</keyword>
<comment type="caution">
    <text evidence="6">The sequence shown here is derived from an EMBL/GenBank/DDBJ whole genome shotgun (WGS) entry which is preliminary data.</text>
</comment>
<proteinExistence type="inferred from homology"/>
<evidence type="ECO:0000256" key="1">
    <source>
        <dbReference type="ARBA" id="ARBA00022898"/>
    </source>
</evidence>
<dbReference type="GO" id="GO:0000271">
    <property type="term" value="P:polysaccharide biosynthetic process"/>
    <property type="evidence" value="ECO:0007669"/>
    <property type="project" value="TreeGrafter"/>
</dbReference>
<dbReference type="EMBL" id="VRLW01000001">
    <property type="protein sequence ID" value="KAA1259454.1"/>
    <property type="molecule type" value="Genomic_DNA"/>
</dbReference>
<sequence>MPDWIPTWPPDWPEINSALLDCVASGQWGRYHSDICSELAARLQTDFDVAHCRLCCSGTAAVEISLRACGVKPDDEVVLAAMDYPGNFRCIESVAARPVLVDVQRDSPCIDPQSLRKIALDSSSNKRIVAVIASSLYGHAADWDELQSVCTENGWKLINDACQVMGMTIDGKPVETFGDIATTSFGGSKVVSAGAGGAVFTNDDRLASRLDAWVNRPSETFPLSPLQAAVIGPQLDRLNKMNQNRRENVAFLANSIDSDADCKLNAMPSKRDDVQSSYYKLAIETCSVETKNQVLAKAAESGLPIGKAFRSMDRSSPRRCRKPVPLENSKHIAEQWIVLDHRALLIQKQHQQTLASAILSAAKL</sequence>
<protein>
    <submittedName>
        <fullName evidence="6">UDP-2-acetamido-2-deoxy-3-oxo-D-glucuronate aminotransferase</fullName>
        <ecNumber evidence="6">2.6.1.98</ecNumber>
    </submittedName>
</protein>
<dbReference type="GO" id="GO:0008483">
    <property type="term" value="F:transaminase activity"/>
    <property type="evidence" value="ECO:0007669"/>
    <property type="project" value="UniProtKB-KW"/>
</dbReference>
<dbReference type="Gene3D" id="3.40.640.10">
    <property type="entry name" value="Type I PLP-dependent aspartate aminotransferase-like (Major domain)"/>
    <property type="match status" value="1"/>
</dbReference>
<dbReference type="RefSeq" id="WP_068267307.1">
    <property type="nucleotide sequence ID" value="NZ_LWSK01000184.1"/>
</dbReference>
<evidence type="ECO:0000313" key="7">
    <source>
        <dbReference type="Proteomes" id="UP000322699"/>
    </source>
</evidence>
<accession>A0A5B1CJH2</accession>
<dbReference type="InterPro" id="IPR015424">
    <property type="entry name" value="PyrdxlP-dep_Trfase"/>
</dbReference>
<keyword evidence="6" id="KW-0808">Transferase</keyword>
<dbReference type="GO" id="GO:0030170">
    <property type="term" value="F:pyridoxal phosphate binding"/>
    <property type="evidence" value="ECO:0007669"/>
    <property type="project" value="TreeGrafter"/>
</dbReference>
<evidence type="ECO:0000256" key="3">
    <source>
        <dbReference type="PIRSR" id="PIRSR000390-1"/>
    </source>
</evidence>
<dbReference type="Pfam" id="PF01041">
    <property type="entry name" value="DegT_DnrJ_EryC1"/>
    <property type="match status" value="1"/>
</dbReference>
<dbReference type="PANTHER" id="PTHR30244:SF36">
    <property type="entry name" value="3-OXO-GLUCOSE-6-PHOSPHATE:GLUTAMATE AMINOTRANSFERASE"/>
    <property type="match status" value="1"/>
</dbReference>
<organism evidence="6 7">
    <name type="scientific">Rubripirellula obstinata</name>
    <dbReference type="NCBI Taxonomy" id="406547"/>
    <lineage>
        <taxon>Bacteria</taxon>
        <taxon>Pseudomonadati</taxon>
        <taxon>Planctomycetota</taxon>
        <taxon>Planctomycetia</taxon>
        <taxon>Pirellulales</taxon>
        <taxon>Pirellulaceae</taxon>
        <taxon>Rubripirellula</taxon>
    </lineage>
</organism>
<dbReference type="PANTHER" id="PTHR30244">
    <property type="entry name" value="TRANSAMINASE"/>
    <property type="match status" value="1"/>
</dbReference>
<dbReference type="AlphaFoldDB" id="A0A5B1CJH2"/>
<dbReference type="OrthoDB" id="257609at2"/>
<gene>
    <name evidence="6" type="primary">wbpE_1</name>
    <name evidence="6" type="ORF">LF1_19870</name>
</gene>
<dbReference type="InterPro" id="IPR015421">
    <property type="entry name" value="PyrdxlP-dep_Trfase_major"/>
</dbReference>
<keyword evidence="7" id="KW-1185">Reference proteome</keyword>
<feature type="active site" description="Proton acceptor" evidence="3">
    <location>
        <position position="189"/>
    </location>
</feature>
<feature type="modified residue" description="N6-(pyridoxal phosphate)lysine" evidence="4">
    <location>
        <position position="189"/>
    </location>
</feature>
<dbReference type="EC" id="2.6.1.98" evidence="6"/>
<evidence type="ECO:0000313" key="6">
    <source>
        <dbReference type="EMBL" id="KAA1259454.1"/>
    </source>
</evidence>
<dbReference type="InterPro" id="IPR015422">
    <property type="entry name" value="PyrdxlP-dep_Trfase_small"/>
</dbReference>